<proteinExistence type="predicted"/>
<evidence type="ECO:0000313" key="2">
    <source>
        <dbReference type="RefSeq" id="XP_030526272.2"/>
    </source>
</evidence>
<sequence>MRQVLKVMARVDRPKQSCMRYVRQTSGSSLALSATKTKEPSHSRQFSFKVITEVKDESRVTILECFSAPRSKKNAAAQHAAEGALWYLKHLGYPPKKRKHYKIGSCC</sequence>
<gene>
    <name evidence="2" type="primary">LOC115737959</name>
</gene>
<protein>
    <submittedName>
        <fullName evidence="2">Ribonuclease 3-like protein 1</fullName>
    </submittedName>
</protein>
<dbReference type="GeneID" id="115737959"/>
<dbReference type="RefSeq" id="XP_030526272.2">
    <property type="nucleotide sequence ID" value="XM_030670412.2"/>
</dbReference>
<keyword evidence="1" id="KW-1185">Reference proteome</keyword>
<accession>A0A8B8NUR2</accession>
<dbReference type="Gene3D" id="3.30.160.20">
    <property type="match status" value="1"/>
</dbReference>
<dbReference type="KEGG" id="rarg:115737959"/>
<dbReference type="AlphaFoldDB" id="A0A8B8NUR2"/>
<dbReference type="Proteomes" id="UP000827889">
    <property type="component" value="Chromosome 8"/>
</dbReference>
<organism evidence="1 2">
    <name type="scientific">Rhodamnia argentea</name>
    <dbReference type="NCBI Taxonomy" id="178133"/>
    <lineage>
        <taxon>Eukaryota</taxon>
        <taxon>Viridiplantae</taxon>
        <taxon>Streptophyta</taxon>
        <taxon>Embryophyta</taxon>
        <taxon>Tracheophyta</taxon>
        <taxon>Spermatophyta</taxon>
        <taxon>Magnoliopsida</taxon>
        <taxon>eudicotyledons</taxon>
        <taxon>Gunneridae</taxon>
        <taxon>Pentapetalae</taxon>
        <taxon>rosids</taxon>
        <taxon>malvids</taxon>
        <taxon>Myrtales</taxon>
        <taxon>Myrtaceae</taxon>
        <taxon>Myrtoideae</taxon>
        <taxon>Myrteae</taxon>
        <taxon>Australasian group</taxon>
        <taxon>Rhodamnia</taxon>
    </lineage>
</organism>
<dbReference type="SUPFAM" id="SSF54768">
    <property type="entry name" value="dsRNA-binding domain-like"/>
    <property type="match status" value="1"/>
</dbReference>
<reference evidence="2" key="1">
    <citation type="submission" date="2025-08" db="UniProtKB">
        <authorList>
            <consortium name="RefSeq"/>
        </authorList>
    </citation>
    <scope>IDENTIFICATION</scope>
    <source>
        <tissue evidence="2">Leaf</tissue>
    </source>
</reference>
<dbReference type="GO" id="GO:0003723">
    <property type="term" value="F:RNA binding"/>
    <property type="evidence" value="ECO:0007669"/>
    <property type="project" value="UniProtKB-UniRule"/>
</dbReference>
<name>A0A8B8NUR2_9MYRT</name>
<dbReference type="Pfam" id="PF14709">
    <property type="entry name" value="DND1_DSRM"/>
    <property type="match status" value="1"/>
</dbReference>
<evidence type="ECO:0000313" key="1">
    <source>
        <dbReference type="Proteomes" id="UP000827889"/>
    </source>
</evidence>